<dbReference type="RefSeq" id="WP_279801252.1">
    <property type="nucleotide sequence ID" value="NZ_JAOBYY010000025.1"/>
</dbReference>
<name>A0ABU3XM32_9GAMM</name>
<keyword evidence="1" id="KW-0472">Membrane</keyword>
<keyword evidence="1" id="KW-1133">Transmembrane helix</keyword>
<gene>
    <name evidence="2" type="ORF">R0G64_04690</name>
    <name evidence="3" type="ORF">R0G64_04815</name>
</gene>
<dbReference type="PROSITE" id="PS51257">
    <property type="entry name" value="PROKAR_LIPOPROTEIN"/>
    <property type="match status" value="1"/>
</dbReference>
<organism evidence="2 4">
    <name type="scientific">Metapseudomonas otitidis</name>
    <dbReference type="NCBI Taxonomy" id="319939"/>
    <lineage>
        <taxon>Bacteria</taxon>
        <taxon>Pseudomonadati</taxon>
        <taxon>Pseudomonadota</taxon>
        <taxon>Gammaproteobacteria</taxon>
        <taxon>Pseudomonadales</taxon>
        <taxon>Pseudomonadaceae</taxon>
        <taxon>Metapseudomonas</taxon>
    </lineage>
</organism>
<evidence type="ECO:0000313" key="2">
    <source>
        <dbReference type="EMBL" id="MDV3438729.1"/>
    </source>
</evidence>
<dbReference type="EMBL" id="JAWJUL010000012">
    <property type="protein sequence ID" value="MDV3438729.1"/>
    <property type="molecule type" value="Genomic_DNA"/>
</dbReference>
<proteinExistence type="predicted"/>
<protein>
    <submittedName>
        <fullName evidence="2">Uncharacterized protein</fullName>
    </submittedName>
</protein>
<evidence type="ECO:0000256" key="1">
    <source>
        <dbReference type="SAM" id="Phobius"/>
    </source>
</evidence>
<feature type="transmembrane region" description="Helical" evidence="1">
    <location>
        <begin position="27"/>
        <end position="47"/>
    </location>
</feature>
<keyword evidence="4" id="KW-1185">Reference proteome</keyword>
<dbReference type="Proteomes" id="UP001273935">
    <property type="component" value="Unassembled WGS sequence"/>
</dbReference>
<evidence type="ECO:0000313" key="4">
    <source>
        <dbReference type="Proteomes" id="UP001273935"/>
    </source>
</evidence>
<keyword evidence="1" id="KW-0812">Transmembrane</keyword>
<evidence type="ECO:0000313" key="3">
    <source>
        <dbReference type="EMBL" id="MDV3438754.1"/>
    </source>
</evidence>
<comment type="caution">
    <text evidence="2">The sequence shown here is derived from an EMBL/GenBank/DDBJ whole genome shotgun (WGS) entry which is preliminary data.</text>
</comment>
<accession>A0ABU3XM32</accession>
<sequence length="53" mass="5636">MSAKTFYWLAAAAAVTLAPQVFLPALLGVGACVGVALIGLAWWALLFPPRQHR</sequence>
<reference evidence="2 4" key="1">
    <citation type="submission" date="2023-10" db="EMBL/GenBank/DDBJ databases">
        <title>Pseudomonas otitidis isolated from a paediatric patient with cystic fibrosis in Chile.</title>
        <authorList>
            <person name="Amsteins-Romero L."/>
            <person name="Opazo-Capurro A."/>
            <person name="Matus-Kohler M."/>
            <person name="Gonzalez-Rocha G."/>
        </authorList>
    </citation>
    <scope>NUCLEOTIDE SEQUENCE [LARGE SCALE GENOMIC DNA]</scope>
    <source>
        <strain evidence="2 4">P-714</strain>
    </source>
</reference>
<dbReference type="EMBL" id="JAWJUL010000012">
    <property type="protein sequence ID" value="MDV3438754.1"/>
    <property type="molecule type" value="Genomic_DNA"/>
</dbReference>